<dbReference type="RefSeq" id="XP_013238178.1">
    <property type="nucleotide sequence ID" value="XM_013382724.1"/>
</dbReference>
<proteinExistence type="inferred from homology"/>
<organism evidence="4 5">
    <name type="scientific">Mitosporidium daphniae</name>
    <dbReference type="NCBI Taxonomy" id="1485682"/>
    <lineage>
        <taxon>Eukaryota</taxon>
        <taxon>Fungi</taxon>
        <taxon>Fungi incertae sedis</taxon>
        <taxon>Microsporidia</taxon>
        <taxon>Mitosporidium</taxon>
    </lineage>
</organism>
<dbReference type="EMBL" id="JMKJ01000210">
    <property type="protein sequence ID" value="KGG51726.1"/>
    <property type="molecule type" value="Genomic_DNA"/>
</dbReference>
<comment type="similarity">
    <text evidence="1">Belongs to the Luc7 family.</text>
</comment>
<evidence type="ECO:0008006" key="6">
    <source>
        <dbReference type="Google" id="ProtNLM"/>
    </source>
</evidence>
<name>A0A098VVG3_9MICR</name>
<dbReference type="PANTHER" id="PTHR12375">
    <property type="entry name" value="RNA-BINDING PROTEIN LUC7-RELATED"/>
    <property type="match status" value="1"/>
</dbReference>
<dbReference type="InterPro" id="IPR004882">
    <property type="entry name" value="Luc7-rel"/>
</dbReference>
<dbReference type="GO" id="GO:0003729">
    <property type="term" value="F:mRNA binding"/>
    <property type="evidence" value="ECO:0007669"/>
    <property type="project" value="InterPro"/>
</dbReference>
<dbReference type="OrthoDB" id="153872at2759"/>
<evidence type="ECO:0000256" key="3">
    <source>
        <dbReference type="SAM" id="MobiDB-lite"/>
    </source>
</evidence>
<evidence type="ECO:0000256" key="2">
    <source>
        <dbReference type="SAM" id="Coils"/>
    </source>
</evidence>
<protein>
    <recommendedName>
        <fullName evidence="6">Luc7-like protein</fullName>
    </recommendedName>
</protein>
<evidence type="ECO:0000313" key="4">
    <source>
        <dbReference type="EMBL" id="KGG51726.1"/>
    </source>
</evidence>
<accession>A0A098VVG3</accession>
<sequence length="319" mass="37757">MSDYARQLCNELMGLDRNKTVYEEKTQEKRFYDKDVCKYFLVSFCPHDLFPNTKSDIGPCEYRTHDEALRADYMLNGEDYVVQFEKKMMDYLQRLVNDLDRRIKRAKERLEAKPSDEVLAMMKPNKDENEERIVKLELQLKDLLDRMEKFGEEGKVYEAQQLDCESDRLRRDIDRIKQEINPMFKMEKEMETCSVCGAFLVVNDIAKRLDAHYEGKQHIGFDKVRKELDRLKEKYPNTPVTSPSTQGKTAFLYELPSRRRSKSPPLRSKSPQTRGASSRDAGARLHSPERKSRNQMRQKSRSKSPIPHDYPQSRKFRKY</sequence>
<feature type="compositionally biased region" description="Basic residues" evidence="3">
    <location>
        <begin position="293"/>
        <end position="302"/>
    </location>
</feature>
<dbReference type="Pfam" id="PF03194">
    <property type="entry name" value="LUC7"/>
    <property type="match status" value="1"/>
</dbReference>
<feature type="compositionally biased region" description="Basic and acidic residues" evidence="3">
    <location>
        <begin position="281"/>
        <end position="292"/>
    </location>
</feature>
<keyword evidence="2" id="KW-0175">Coiled coil</keyword>
<dbReference type="GeneID" id="25259391"/>
<reference evidence="4 5" key="1">
    <citation type="submission" date="2014-04" db="EMBL/GenBank/DDBJ databases">
        <title>A new species of microsporidia sheds light on the evolution of extreme parasitism.</title>
        <authorList>
            <person name="Haag K.L."/>
            <person name="James T.Y."/>
            <person name="Larsson R."/>
            <person name="Schaer T.M."/>
            <person name="Refardt D."/>
            <person name="Pombert J.-F."/>
            <person name="Ebert D."/>
        </authorList>
    </citation>
    <scope>NUCLEOTIDE SEQUENCE [LARGE SCALE GENOMIC DNA]</scope>
    <source>
        <strain evidence="4 5">UGP3</strain>
        <tissue evidence="4">Spores</tissue>
    </source>
</reference>
<gene>
    <name evidence="4" type="ORF">DI09_28p70</name>
</gene>
<dbReference type="HOGENOM" id="CLU_030397_0_0_1"/>
<keyword evidence="5" id="KW-1185">Reference proteome</keyword>
<evidence type="ECO:0000313" key="5">
    <source>
        <dbReference type="Proteomes" id="UP000029725"/>
    </source>
</evidence>
<dbReference type="GO" id="GO:0006376">
    <property type="term" value="P:mRNA splice site recognition"/>
    <property type="evidence" value="ECO:0007669"/>
    <property type="project" value="InterPro"/>
</dbReference>
<feature type="region of interest" description="Disordered" evidence="3">
    <location>
        <begin position="254"/>
        <end position="319"/>
    </location>
</feature>
<dbReference type="VEuPathDB" id="MicrosporidiaDB:DI09_28p70"/>
<dbReference type="Proteomes" id="UP000029725">
    <property type="component" value="Unassembled WGS sequence"/>
</dbReference>
<feature type="coiled-coil region" evidence="2">
    <location>
        <begin position="89"/>
        <end position="179"/>
    </location>
</feature>
<dbReference type="GO" id="GO:0005685">
    <property type="term" value="C:U1 snRNP"/>
    <property type="evidence" value="ECO:0007669"/>
    <property type="project" value="InterPro"/>
</dbReference>
<dbReference type="AlphaFoldDB" id="A0A098VVG3"/>
<comment type="caution">
    <text evidence="4">The sequence shown here is derived from an EMBL/GenBank/DDBJ whole genome shotgun (WGS) entry which is preliminary data.</text>
</comment>
<evidence type="ECO:0000256" key="1">
    <source>
        <dbReference type="ARBA" id="ARBA00005655"/>
    </source>
</evidence>